<comment type="caution">
    <text evidence="2">The sequence shown here is derived from an EMBL/GenBank/DDBJ whole genome shotgun (WGS) entry which is preliminary data.</text>
</comment>
<feature type="transmembrane region" description="Helical" evidence="1">
    <location>
        <begin position="26"/>
        <end position="44"/>
    </location>
</feature>
<protein>
    <submittedName>
        <fullName evidence="2">Uncharacterized protein</fullName>
    </submittedName>
</protein>
<accession>A0A1C0TSG6</accession>
<evidence type="ECO:0000256" key="1">
    <source>
        <dbReference type="SAM" id="Phobius"/>
    </source>
</evidence>
<proteinExistence type="predicted"/>
<evidence type="ECO:0000313" key="2">
    <source>
        <dbReference type="EMBL" id="OCQ22199.1"/>
    </source>
</evidence>
<dbReference type="Proteomes" id="UP000093366">
    <property type="component" value="Unassembled WGS sequence"/>
</dbReference>
<dbReference type="PROSITE" id="PS51257">
    <property type="entry name" value="PROKAR_LIPOPROTEIN"/>
    <property type="match status" value="1"/>
</dbReference>
<dbReference type="EMBL" id="MAUJ01000002">
    <property type="protein sequence ID" value="OCQ22199.1"/>
    <property type="molecule type" value="Genomic_DNA"/>
</dbReference>
<name>A0A1C0TSG6_9GAMM</name>
<sequence>MSKSLITLVFSTVSLSFGLHISLTSAVIISCLFVLLVSYLGGVYRRTKYSLFLRKIGTSVDSSSLYAAESVMAAIPFESFTVPCRARIEGDTLLFGRVNAFRGVKVESIESLEFDCYFGHQIAKVALLPSDTGEQTAFYIPWSELLENQIELKKVD</sequence>
<dbReference type="AlphaFoldDB" id="A0A1C0TSG6"/>
<evidence type="ECO:0000313" key="3">
    <source>
        <dbReference type="Proteomes" id="UP000093366"/>
    </source>
</evidence>
<keyword evidence="1" id="KW-1133">Transmembrane helix</keyword>
<keyword evidence="1" id="KW-0472">Membrane</keyword>
<gene>
    <name evidence="2" type="ORF">A7985_10460</name>
</gene>
<reference evidence="3" key="1">
    <citation type="submission" date="2016-07" db="EMBL/GenBank/DDBJ databases">
        <authorList>
            <person name="Florea S."/>
            <person name="Webb J.S."/>
            <person name="Jaromczyk J."/>
            <person name="Schardl C.L."/>
        </authorList>
    </citation>
    <scope>NUCLEOTIDE SEQUENCE [LARGE SCALE GENOMIC DNA]</scope>
    <source>
        <strain evidence="3">IPB1</strain>
    </source>
</reference>
<keyword evidence="1" id="KW-0812">Transmembrane</keyword>
<organism evidence="2 3">
    <name type="scientific">Pseudoalteromonas luteoviolacea</name>
    <dbReference type="NCBI Taxonomy" id="43657"/>
    <lineage>
        <taxon>Bacteria</taxon>
        <taxon>Pseudomonadati</taxon>
        <taxon>Pseudomonadota</taxon>
        <taxon>Gammaproteobacteria</taxon>
        <taxon>Alteromonadales</taxon>
        <taxon>Pseudoalteromonadaceae</taxon>
        <taxon>Pseudoalteromonas</taxon>
    </lineage>
</organism>